<feature type="compositionally biased region" description="Polar residues" evidence="1">
    <location>
        <begin position="526"/>
        <end position="544"/>
    </location>
</feature>
<feature type="compositionally biased region" description="Polar residues" evidence="1">
    <location>
        <begin position="249"/>
        <end position="265"/>
    </location>
</feature>
<feature type="region of interest" description="Disordered" evidence="1">
    <location>
        <begin position="781"/>
        <end position="807"/>
    </location>
</feature>
<proteinExistence type="predicted"/>
<feature type="compositionally biased region" description="Polar residues" evidence="1">
    <location>
        <begin position="1070"/>
        <end position="1095"/>
    </location>
</feature>
<feature type="compositionally biased region" description="Polar residues" evidence="1">
    <location>
        <begin position="781"/>
        <end position="802"/>
    </location>
</feature>
<feature type="region of interest" description="Disordered" evidence="1">
    <location>
        <begin position="460"/>
        <end position="506"/>
    </location>
</feature>
<feature type="region of interest" description="Disordered" evidence="1">
    <location>
        <begin position="210"/>
        <end position="234"/>
    </location>
</feature>
<feature type="region of interest" description="Disordered" evidence="1">
    <location>
        <begin position="1334"/>
        <end position="1354"/>
    </location>
</feature>
<feature type="compositionally biased region" description="Polar residues" evidence="1">
    <location>
        <begin position="1191"/>
        <end position="1202"/>
    </location>
</feature>
<reference evidence="2" key="1">
    <citation type="submission" date="2022-03" db="EMBL/GenBank/DDBJ databases">
        <authorList>
            <person name="Sayadi A."/>
        </authorList>
    </citation>
    <scope>NUCLEOTIDE SEQUENCE</scope>
</reference>
<feature type="compositionally biased region" description="Polar residues" evidence="1">
    <location>
        <begin position="71"/>
        <end position="82"/>
    </location>
</feature>
<feature type="region of interest" description="Disordered" evidence="1">
    <location>
        <begin position="983"/>
        <end position="1007"/>
    </location>
</feature>
<feature type="region of interest" description="Disordered" evidence="1">
    <location>
        <begin position="1068"/>
        <end position="1275"/>
    </location>
</feature>
<feature type="region of interest" description="Disordered" evidence="1">
    <location>
        <begin position="526"/>
        <end position="557"/>
    </location>
</feature>
<feature type="region of interest" description="Disordered" evidence="1">
    <location>
        <begin position="1"/>
        <end position="88"/>
    </location>
</feature>
<feature type="compositionally biased region" description="Basic and acidic residues" evidence="1">
    <location>
        <begin position="900"/>
        <end position="916"/>
    </location>
</feature>
<comment type="caution">
    <text evidence="2">The sequence shown here is derived from an EMBL/GenBank/DDBJ whole genome shotgun (WGS) entry which is preliminary data.</text>
</comment>
<evidence type="ECO:0000256" key="1">
    <source>
        <dbReference type="SAM" id="MobiDB-lite"/>
    </source>
</evidence>
<feature type="region of interest" description="Disordered" evidence="1">
    <location>
        <begin position="1796"/>
        <end position="1821"/>
    </location>
</feature>
<feature type="compositionally biased region" description="Polar residues" evidence="1">
    <location>
        <begin position="1"/>
        <end position="12"/>
    </location>
</feature>
<feature type="compositionally biased region" description="Polar residues" evidence="1">
    <location>
        <begin position="642"/>
        <end position="666"/>
    </location>
</feature>
<organism evidence="2 3">
    <name type="scientific">Acanthoscelides obtectus</name>
    <name type="common">Bean weevil</name>
    <name type="synonym">Bruchus obtectus</name>
    <dbReference type="NCBI Taxonomy" id="200917"/>
    <lineage>
        <taxon>Eukaryota</taxon>
        <taxon>Metazoa</taxon>
        <taxon>Ecdysozoa</taxon>
        <taxon>Arthropoda</taxon>
        <taxon>Hexapoda</taxon>
        <taxon>Insecta</taxon>
        <taxon>Pterygota</taxon>
        <taxon>Neoptera</taxon>
        <taxon>Endopterygota</taxon>
        <taxon>Coleoptera</taxon>
        <taxon>Polyphaga</taxon>
        <taxon>Cucujiformia</taxon>
        <taxon>Chrysomeloidea</taxon>
        <taxon>Chrysomelidae</taxon>
        <taxon>Bruchinae</taxon>
        <taxon>Bruchini</taxon>
        <taxon>Acanthoscelides</taxon>
    </lineage>
</organism>
<feature type="compositionally biased region" description="Polar residues" evidence="1">
    <location>
        <begin position="986"/>
        <end position="1007"/>
    </location>
</feature>
<accession>A0A9P0Q084</accession>
<feature type="compositionally biased region" description="Basic and acidic residues" evidence="1">
    <location>
        <begin position="1096"/>
        <end position="1107"/>
    </location>
</feature>
<gene>
    <name evidence="2" type="ORF">ACAOBT_LOCUS28470</name>
</gene>
<feature type="compositionally biased region" description="Polar residues" evidence="1">
    <location>
        <begin position="375"/>
        <end position="384"/>
    </location>
</feature>
<dbReference type="Proteomes" id="UP001152888">
    <property type="component" value="Unassembled WGS sequence"/>
</dbReference>
<feature type="region of interest" description="Disordered" evidence="1">
    <location>
        <begin position="642"/>
        <end position="676"/>
    </location>
</feature>
<keyword evidence="3" id="KW-1185">Reference proteome</keyword>
<evidence type="ECO:0000313" key="2">
    <source>
        <dbReference type="EMBL" id="CAH2005317.1"/>
    </source>
</evidence>
<dbReference type="EMBL" id="CAKOFQ010007634">
    <property type="protein sequence ID" value="CAH2005317.1"/>
    <property type="molecule type" value="Genomic_DNA"/>
</dbReference>
<feature type="compositionally biased region" description="Low complexity" evidence="1">
    <location>
        <begin position="1796"/>
        <end position="1810"/>
    </location>
</feature>
<feature type="compositionally biased region" description="Polar residues" evidence="1">
    <location>
        <begin position="25"/>
        <end position="37"/>
    </location>
</feature>
<feature type="region of interest" description="Disordered" evidence="1">
    <location>
        <begin position="249"/>
        <end position="276"/>
    </location>
</feature>
<feature type="compositionally biased region" description="Polar residues" evidence="1">
    <location>
        <begin position="460"/>
        <end position="479"/>
    </location>
</feature>
<name>A0A9P0Q084_ACAOB</name>
<feature type="region of interest" description="Disordered" evidence="1">
    <location>
        <begin position="143"/>
        <end position="164"/>
    </location>
</feature>
<feature type="compositionally biased region" description="Basic and acidic residues" evidence="1">
    <location>
        <begin position="1334"/>
        <end position="1349"/>
    </location>
</feature>
<feature type="compositionally biased region" description="Polar residues" evidence="1">
    <location>
        <begin position="1114"/>
        <end position="1168"/>
    </location>
</feature>
<feature type="region of interest" description="Disordered" evidence="1">
    <location>
        <begin position="893"/>
        <end position="918"/>
    </location>
</feature>
<evidence type="ECO:0000313" key="3">
    <source>
        <dbReference type="Proteomes" id="UP001152888"/>
    </source>
</evidence>
<protein>
    <submittedName>
        <fullName evidence="2">Uncharacterized protein</fullName>
    </submittedName>
</protein>
<feature type="region of interest" description="Disordered" evidence="1">
    <location>
        <begin position="375"/>
        <end position="399"/>
    </location>
</feature>
<feature type="compositionally biased region" description="Low complexity" evidence="1">
    <location>
        <begin position="53"/>
        <end position="68"/>
    </location>
</feature>
<sequence length="1821" mass="194521">MSHSTVLNTTTSSKEDITQEAPHSEISSTVQPLATSKLNEHTTSLEQEESEETCSCSSAKHISSSSESKQVETLTTNGNAFTSKHGETSDLILQSEVSAEGTTSVELRVTETSITQEDLKQQSGGVPSQTALEITSHVLSFEPNVKTELPRNETSEGHSMPATPEEIETSLGYSIELPGMISATQMQTSDNSAATDEGIENTSCWEISELSDNSTTESSEIADLTSNEESTSRQISTEIAGVNSTETLASVGQPTESSTSQVQKETSVEHERTSEMASEIATLTNETHQTSTLEECEECEENIAIDTEMTTAISSSIKGEVVTAETHVNEGTVHEGLEISNTDKEGITSEVSSIQSIAMSSETATSIVSEVVSLQNPTENNGSTPEKAHEPNVEEPQVTATPSITEITTGETHVTTAVYEQTLITSPGSEMINTAKEGPSITTIGELTSKQNISMETETDTNTVSATTSLQTPTVNNSVHSEETLAPKTENGTARGTSEIPHTGKEGMLSTMTQSITMNNETTTVTQVASIKTSTEPNGTSSGEASPGRSTAAEEVSEEYYRTATYESNANTSEIIKGKEGSIDVISNVTDENMTRHPTIYLDFTPSETSSAQEVEKNLAITSNMVNIGSTTFITESNAELEEQSNTTALSSETNIKLTSTRSKTTLPEGHDRGPTEITKQISYLPTEIAETKQAYSLHSNEQSTVWNQSTLIEQIAIQHSSVTSKTESSVILDQSLESTTLSITGSVFTGIANTTEATAVMATYVGGGGSATKIEVTEHGSTPGVQTSLESQSTRQEFSSGKTEENVGAIEAGSTEQYAGTVEGHSTTTVEINSLSVETTSTEGQRPLLNNVSEATYYTETSSKAPSVDYTNKPSEYSSQFSMETGTYFGTYTASGTSESEKGTTKPESKTHSMESEVLGTTTNLHDTQEMLADTAASSNEAIPVNVPSFINNAEPNSEVTLITSSMTISLTLSPIIPEKKSSEEATSALGQSTEISQKTGTSSEGATELFGTVSNTLMQSSNNFTDEYIESTSCWEISETPGNNTVTEVTQIGGSTASEEKMSEITHESTQVSPSTVHPTESKSSQMYVNHSTEVQKETSAEHEVTGGIASEDQSQKTAETLNEGMTQSILPSSGVSVELSQVSTNGMENERTGATISQFENTTEVSEMRASSSTSFRHSSTHGEIPYQTATKQESSTTREPSKESPEDDSTGDSQAGTSVAPLEIVSQTSEHPGSKETSKQSTMETGATSEGPSESLPVKKEDVSGTHSVGTMRTSEVTSIHVAEVTVEQTETFSGGFSLQDHSSEYPENASILKKTTSSNETTTQINVGFEHHSSSLTESEKKSPELSTASEKLIAEEHSRGTGCTEFNENMETTTNRISSVEEFYGSHTPTTEMGRTGEHFSVTQSIQHTALSTGEVGTGFSVHPIETQQPEVSSASTTTTASQVPTSEVIVTHTKSQVSELSSMSTSISDHTGSETHVQTNGNTTGVTIRQCECHIVNQTNVIPNKRVEVKIFVQGNSSEGTIQILTENIPVSETDTPGLTNEPTKKPDQFVSETSAFAPDHHTSTAGKVSAKATAMSEAQIDQTVAFPEIPASKATITVRDVHDEEPLDEFAFSRHKTSTICDECQHGKAGKVKEKKPEESSDAFGFNKHETSTICEMCLSEQGTSEEKNKPQSNTDIVEELDDFNFKGKGETSTLCELCESGEEAVTNKHDLATTSPTPSPQEEMNAFNVHNKHEPTLCQLCSDLGTTIQNTEPLLTSQGTAETQNEKTISQKFETVVTSNVVATTSRKHVTSTSGGESTSSIEEHVTGTLKL</sequence>
<feature type="compositionally biased region" description="Polar residues" evidence="1">
    <location>
        <begin position="1243"/>
        <end position="1256"/>
    </location>
</feature>